<dbReference type="AlphaFoldDB" id="A0A0K8QJM7"/>
<dbReference type="InterPro" id="IPR012766">
    <property type="entry name" value="Trehalose_OtsA"/>
</dbReference>
<dbReference type="OrthoDB" id="9815690at2"/>
<dbReference type="FunFam" id="3.40.50.2000:FF:000024">
    <property type="entry name" value="Trehalose-6-phosphate synthase"/>
    <property type="match status" value="1"/>
</dbReference>
<dbReference type="GO" id="GO:0005992">
    <property type="term" value="P:trehalose biosynthetic process"/>
    <property type="evidence" value="ECO:0007669"/>
    <property type="project" value="UniProtKB-UniRule"/>
</dbReference>
<dbReference type="RefSeq" id="WP_062534526.1">
    <property type="nucleotide sequence ID" value="NZ_DF970146.1"/>
</dbReference>
<evidence type="ECO:0000256" key="3">
    <source>
        <dbReference type="ARBA" id="ARBA00011881"/>
    </source>
</evidence>
<sequence>MSRLVVVSNRVALPKEIRAGGLATAMHAALSESGGVWFGWSGKLAATSAGEPRRQRDGLITYATLDLSRRDHDDYYAGFANRALWPLFHCRTDLVDYRRETYAGYQRVNALFAEHLAALLQPDDVVWVHDYHLIPLAAHLRRRGVACRIGFFLHTPLPPADLLVTLPRHRELIESLAAYDLVGLQTPRDLRALQDYFCHESGAELADDGTIRMPEGRRFRADCFPIGIDTAAVAGSAARAAAGAAVARLRESLAERALVIGVDRLDYSKGLPERFSAFGRLLETAPHLRSRVSLLQIAPPSRSEVPEYRAIRRELERIAGHINGAYAEPDWVPIRYVNKAFPQATLAGYYRTARVGLVTPLRDGMNLVAKEYVACQDPADPGVLVLSRFAGAANELKTALRVNPYDQDEVADALRAALVMPLEERRARWQAMMDVMRQQDITAWRGAFLRALAPPSQAERNLHRVS</sequence>
<gene>
    <name evidence="10" type="ORF">MBSD_n0356</name>
</gene>
<accession>A0A0K8QJM7</accession>
<comment type="function">
    <text evidence="9">Probably involved in the osmoprotection via the biosynthesis of trehalose. Catalyzes the transfer of glucose from UDP-alpha-D-glucose (UDP-Glc) to D-glucose 6-phosphate (Glc-6-P) to form trehalose-6-phosphate. Acts with retention of the anomeric configuration of the UDP-sugar donor.</text>
</comment>
<comment type="catalytic activity">
    <reaction evidence="8 9">
        <text>D-glucose 6-phosphate + UDP-alpha-D-glucose = alpha,alpha-trehalose 6-phosphate + UDP + H(+)</text>
        <dbReference type="Rhea" id="RHEA:18889"/>
        <dbReference type="ChEBI" id="CHEBI:15378"/>
        <dbReference type="ChEBI" id="CHEBI:58223"/>
        <dbReference type="ChEBI" id="CHEBI:58429"/>
        <dbReference type="ChEBI" id="CHEBI:58885"/>
        <dbReference type="ChEBI" id="CHEBI:61548"/>
        <dbReference type="EC" id="2.4.1.15"/>
    </reaction>
</comment>
<evidence type="ECO:0000256" key="5">
    <source>
        <dbReference type="ARBA" id="ARBA00018539"/>
    </source>
</evidence>
<name>A0A0K8QJM7_9GAMM</name>
<evidence type="ECO:0000256" key="2">
    <source>
        <dbReference type="ARBA" id="ARBA00008799"/>
    </source>
</evidence>
<dbReference type="Pfam" id="PF00982">
    <property type="entry name" value="Glyco_transf_20"/>
    <property type="match status" value="1"/>
</dbReference>
<evidence type="ECO:0000313" key="11">
    <source>
        <dbReference type="Proteomes" id="UP000253740"/>
    </source>
</evidence>
<comment type="subunit">
    <text evidence="3 9">Homotetramer.</text>
</comment>
<evidence type="ECO:0000256" key="7">
    <source>
        <dbReference type="ARBA" id="ARBA00022679"/>
    </source>
</evidence>
<dbReference type="EC" id="2.4.1.15" evidence="4 9"/>
<dbReference type="NCBIfam" id="TIGR02400">
    <property type="entry name" value="trehalose_OtsA"/>
    <property type="match status" value="1"/>
</dbReference>
<dbReference type="InterPro" id="IPR001830">
    <property type="entry name" value="Glyco_trans_20"/>
</dbReference>
<evidence type="ECO:0000313" key="10">
    <source>
        <dbReference type="EMBL" id="GAP65068.1"/>
    </source>
</evidence>
<dbReference type="EMBL" id="DF970146">
    <property type="protein sequence ID" value="GAP65068.1"/>
    <property type="molecule type" value="Genomic_DNA"/>
</dbReference>
<protein>
    <recommendedName>
        <fullName evidence="5 9">Trehalose-6-phosphate synthase</fullName>
        <ecNumber evidence="4 9">2.4.1.15</ecNumber>
    </recommendedName>
    <alternativeName>
        <fullName evidence="9">Osmoregulatory trehalose synthesis protein A</fullName>
    </alternativeName>
    <alternativeName>
        <fullName evidence="9">UDP-glucose-glucosephosphate glucosyltransferase</fullName>
    </alternativeName>
</protein>
<keyword evidence="11" id="KW-1185">Reference proteome</keyword>
<dbReference type="SUPFAM" id="SSF53756">
    <property type="entry name" value="UDP-Glycosyltransferase/glycogen phosphorylase"/>
    <property type="match status" value="1"/>
</dbReference>
<dbReference type="Proteomes" id="UP000253740">
    <property type="component" value="Unassembled WGS sequence"/>
</dbReference>
<dbReference type="PANTHER" id="PTHR10788">
    <property type="entry name" value="TREHALOSE-6-PHOSPHATE SYNTHASE"/>
    <property type="match status" value="1"/>
</dbReference>
<keyword evidence="7 9" id="KW-0808">Transferase</keyword>
<comment type="similarity">
    <text evidence="2 9">Belongs to the glycosyltransferase 20 family.</text>
</comment>
<dbReference type="PANTHER" id="PTHR10788:SF106">
    <property type="entry name" value="BCDNA.GH08860"/>
    <property type="match status" value="1"/>
</dbReference>
<keyword evidence="6 9" id="KW-0328">Glycosyltransferase</keyword>
<dbReference type="UniPathway" id="UPA00299"/>
<evidence type="ECO:0000256" key="1">
    <source>
        <dbReference type="ARBA" id="ARBA00005199"/>
    </source>
</evidence>
<comment type="pathway">
    <text evidence="1 9">Glycan biosynthesis; trehalose biosynthesis.</text>
</comment>
<evidence type="ECO:0000256" key="4">
    <source>
        <dbReference type="ARBA" id="ARBA00012538"/>
    </source>
</evidence>
<dbReference type="GO" id="GO:0003825">
    <property type="term" value="F:alpha,alpha-trehalose-phosphate synthase (UDP-forming) activity"/>
    <property type="evidence" value="ECO:0007669"/>
    <property type="project" value="UniProtKB-UniRule"/>
</dbReference>
<dbReference type="Gene3D" id="3.40.50.2000">
    <property type="entry name" value="Glycogen Phosphorylase B"/>
    <property type="match status" value="2"/>
</dbReference>
<evidence type="ECO:0000256" key="9">
    <source>
        <dbReference type="RuleBase" id="RU362045"/>
    </source>
</evidence>
<organism evidence="10">
    <name type="scientific">Mizugakiibacter sediminis</name>
    <dbReference type="NCBI Taxonomy" id="1475481"/>
    <lineage>
        <taxon>Bacteria</taxon>
        <taxon>Pseudomonadati</taxon>
        <taxon>Pseudomonadota</taxon>
        <taxon>Gammaproteobacteria</taxon>
        <taxon>Lysobacterales</taxon>
        <taxon>Rhodanobacteraceae</taxon>
        <taxon>Mizugakiibacter</taxon>
    </lineage>
</organism>
<evidence type="ECO:0000256" key="6">
    <source>
        <dbReference type="ARBA" id="ARBA00022676"/>
    </source>
</evidence>
<dbReference type="STRING" id="1475481.GCA_000953855_00360"/>
<proteinExistence type="inferred from homology"/>
<reference evidence="10" key="1">
    <citation type="submission" date="2015-08" db="EMBL/GenBank/DDBJ databases">
        <title>Complete DNA Sequence of Pseudomonas syringae pv. actinidiae, the Causal Agent of Kiwifruit Canker Disease.</title>
        <authorList>
            <person name="Rikkerink E.H.A."/>
            <person name="Fineran P.C."/>
        </authorList>
    </citation>
    <scope>NUCLEOTIDE SEQUENCE</scope>
    <source>
        <strain evidence="10">SkMP5</strain>
    </source>
</reference>
<evidence type="ECO:0000256" key="8">
    <source>
        <dbReference type="ARBA" id="ARBA00048039"/>
    </source>
</evidence>
<dbReference type="CDD" id="cd03788">
    <property type="entry name" value="GT20_TPS"/>
    <property type="match status" value="1"/>
</dbReference>